<evidence type="ECO:0000256" key="1">
    <source>
        <dbReference type="SAM" id="MobiDB-lite"/>
    </source>
</evidence>
<keyword evidence="3" id="KW-1185">Reference proteome</keyword>
<gene>
    <name evidence="2" type="ORF">C8F04DRAFT_1247912</name>
</gene>
<dbReference type="AlphaFoldDB" id="A0AAD6TJR6"/>
<protein>
    <submittedName>
        <fullName evidence="2">Uncharacterized protein</fullName>
    </submittedName>
</protein>
<name>A0AAD6TJR6_9AGAR</name>
<evidence type="ECO:0000313" key="2">
    <source>
        <dbReference type="EMBL" id="KAJ7046862.1"/>
    </source>
</evidence>
<dbReference type="EMBL" id="JARJCM010000002">
    <property type="protein sequence ID" value="KAJ7046862.1"/>
    <property type="molecule type" value="Genomic_DNA"/>
</dbReference>
<sequence>MAPPPGLNCPSCNNWLVPRLTKGGLAPMSGSARIRPTTPSTSDTAPNFLRLSPLPLNLLSQHLAGPVRLPTQRVVAYGSSRGEQCKSTRVHGGCSQKKYRKHCQLTGVCNLPAHRSSLAATAPSAALPPPPVHHSAPDAWGLGFNDLFKNVDRPLRVLNEYQRQDDARNAEAGRLLEGLAALAAQQTRRTRCAGIALRITKIKAPLHQGAYCYIPTPEFATIGEKEILATETP</sequence>
<evidence type="ECO:0000313" key="3">
    <source>
        <dbReference type="Proteomes" id="UP001218188"/>
    </source>
</evidence>
<dbReference type="Proteomes" id="UP001218188">
    <property type="component" value="Unassembled WGS sequence"/>
</dbReference>
<feature type="region of interest" description="Disordered" evidence="1">
    <location>
        <begin position="26"/>
        <end position="46"/>
    </location>
</feature>
<reference evidence="2" key="1">
    <citation type="submission" date="2023-03" db="EMBL/GenBank/DDBJ databases">
        <title>Massive genome expansion in bonnet fungi (Mycena s.s.) driven by repeated elements and novel gene families across ecological guilds.</title>
        <authorList>
            <consortium name="Lawrence Berkeley National Laboratory"/>
            <person name="Harder C.B."/>
            <person name="Miyauchi S."/>
            <person name="Viragh M."/>
            <person name="Kuo A."/>
            <person name="Thoen E."/>
            <person name="Andreopoulos B."/>
            <person name="Lu D."/>
            <person name="Skrede I."/>
            <person name="Drula E."/>
            <person name="Henrissat B."/>
            <person name="Morin E."/>
            <person name="Kohler A."/>
            <person name="Barry K."/>
            <person name="LaButti K."/>
            <person name="Morin E."/>
            <person name="Salamov A."/>
            <person name="Lipzen A."/>
            <person name="Mereny Z."/>
            <person name="Hegedus B."/>
            <person name="Baldrian P."/>
            <person name="Stursova M."/>
            <person name="Weitz H."/>
            <person name="Taylor A."/>
            <person name="Grigoriev I.V."/>
            <person name="Nagy L.G."/>
            <person name="Martin F."/>
            <person name="Kauserud H."/>
        </authorList>
    </citation>
    <scope>NUCLEOTIDE SEQUENCE</scope>
    <source>
        <strain evidence="2">CBHHK200</strain>
    </source>
</reference>
<organism evidence="2 3">
    <name type="scientific">Mycena alexandri</name>
    <dbReference type="NCBI Taxonomy" id="1745969"/>
    <lineage>
        <taxon>Eukaryota</taxon>
        <taxon>Fungi</taxon>
        <taxon>Dikarya</taxon>
        <taxon>Basidiomycota</taxon>
        <taxon>Agaricomycotina</taxon>
        <taxon>Agaricomycetes</taxon>
        <taxon>Agaricomycetidae</taxon>
        <taxon>Agaricales</taxon>
        <taxon>Marasmiineae</taxon>
        <taxon>Mycenaceae</taxon>
        <taxon>Mycena</taxon>
    </lineage>
</organism>
<proteinExistence type="predicted"/>
<accession>A0AAD6TJR6</accession>
<comment type="caution">
    <text evidence="2">The sequence shown here is derived from an EMBL/GenBank/DDBJ whole genome shotgun (WGS) entry which is preliminary data.</text>
</comment>